<comment type="caution">
    <text evidence="1">The sequence shown here is derived from an EMBL/GenBank/DDBJ whole genome shotgun (WGS) entry which is preliminary data.</text>
</comment>
<sequence length="57" mass="6979">MKYKLLLETDNREERYKIYDKLMYKVTIGKITMGDLLSGLYALRGRYLIEFYDYITR</sequence>
<protein>
    <submittedName>
        <fullName evidence="1">Uncharacterized protein</fullName>
    </submittedName>
</protein>
<accession>A0A8H2QYI0</accession>
<evidence type="ECO:0000313" key="1">
    <source>
        <dbReference type="EMBL" id="VFB16932.1"/>
    </source>
</evidence>
<dbReference type="EMBL" id="CAACYI010000001">
    <property type="protein sequence ID" value="VFB16932.1"/>
    <property type="molecule type" value="Genomic_DNA"/>
</dbReference>
<keyword evidence="2" id="KW-1185">Reference proteome</keyword>
<dbReference type="Proteomes" id="UP000377798">
    <property type="component" value="Unassembled WGS sequence"/>
</dbReference>
<evidence type="ECO:0000313" key="2">
    <source>
        <dbReference type="Proteomes" id="UP000377798"/>
    </source>
</evidence>
<proteinExistence type="predicted"/>
<dbReference type="AlphaFoldDB" id="A0A8H2QYI0"/>
<dbReference type="RefSeq" id="WP_165478634.1">
    <property type="nucleotide sequence ID" value="NZ_CAACYI010000001.1"/>
</dbReference>
<gene>
    <name evidence="1" type="ORF">NCTC13150_01505</name>
</gene>
<name>A0A8H2QYI0_9FIRM</name>
<organism evidence="1 2">
    <name type="scientific">Urinicoccus massiliensis</name>
    <dbReference type="NCBI Taxonomy" id="1723382"/>
    <lineage>
        <taxon>Bacteria</taxon>
        <taxon>Bacillati</taxon>
        <taxon>Bacillota</taxon>
        <taxon>Tissierellia</taxon>
        <taxon>Tissierellales</taxon>
        <taxon>Peptoniphilaceae</taxon>
        <taxon>Urinicoccus</taxon>
    </lineage>
</organism>
<reference evidence="1 2" key="1">
    <citation type="submission" date="2019-02" db="EMBL/GenBank/DDBJ databases">
        <authorList>
            <consortium name="Pathogen Informatics"/>
        </authorList>
    </citation>
    <scope>NUCLEOTIDE SEQUENCE [LARGE SCALE GENOMIC DNA]</scope>
    <source>
        <strain evidence="1 2">3012STDY7089603</strain>
    </source>
</reference>